<keyword evidence="2" id="KW-1133">Transmembrane helix</keyword>
<dbReference type="InterPro" id="IPR035451">
    <property type="entry name" value="Ada-like_dom_sf"/>
</dbReference>
<dbReference type="AlphaFoldDB" id="A0A1I5QVA8"/>
<protein>
    <submittedName>
        <fullName evidence="4">Metal binding domain of Ada</fullName>
    </submittedName>
</protein>
<dbReference type="OrthoDB" id="894286at2"/>
<keyword evidence="5" id="KW-1185">Reference proteome</keyword>
<dbReference type="EMBL" id="FOXH01000003">
    <property type="protein sequence ID" value="SFP49786.1"/>
    <property type="molecule type" value="Genomic_DNA"/>
</dbReference>
<dbReference type="RefSeq" id="WP_092014672.1">
    <property type="nucleotide sequence ID" value="NZ_FOXH01000003.1"/>
</dbReference>
<gene>
    <name evidence="4" type="ORF">SAMN04515674_103367</name>
</gene>
<evidence type="ECO:0000313" key="5">
    <source>
        <dbReference type="Proteomes" id="UP000199306"/>
    </source>
</evidence>
<proteinExistence type="predicted"/>
<dbReference type="GO" id="GO:0008168">
    <property type="term" value="F:methyltransferase activity"/>
    <property type="evidence" value="ECO:0007669"/>
    <property type="project" value="InterPro"/>
</dbReference>
<accession>A0A1I5QVA8</accession>
<name>A0A1I5QVA8_9BACT</name>
<keyword evidence="1" id="KW-0010">Activator</keyword>
<evidence type="ECO:0000256" key="1">
    <source>
        <dbReference type="ARBA" id="ARBA00023159"/>
    </source>
</evidence>
<evidence type="ECO:0000259" key="3">
    <source>
        <dbReference type="Pfam" id="PF02805"/>
    </source>
</evidence>
<dbReference type="SUPFAM" id="SSF57884">
    <property type="entry name" value="Ada DNA repair protein, N-terminal domain (N-Ada 10)"/>
    <property type="match status" value="1"/>
</dbReference>
<feature type="transmembrane region" description="Helical" evidence="2">
    <location>
        <begin position="20"/>
        <end position="37"/>
    </location>
</feature>
<sequence>MFFHKNLNKTDLHSLIRRGVITFGGNAALKIYGTLLCKSGKRMKKSNRVFFSSEKQAQSEGYRPCGHCMRNAYKIWKNENKAL</sequence>
<dbReference type="InterPro" id="IPR004026">
    <property type="entry name" value="Ada_DNA_repair_Zn-bd"/>
</dbReference>
<dbReference type="Pfam" id="PF02805">
    <property type="entry name" value="Ada_Zn_binding"/>
    <property type="match status" value="1"/>
</dbReference>
<dbReference type="GO" id="GO:0003677">
    <property type="term" value="F:DNA binding"/>
    <property type="evidence" value="ECO:0007669"/>
    <property type="project" value="InterPro"/>
</dbReference>
<keyword evidence="2" id="KW-0472">Membrane</keyword>
<dbReference type="Proteomes" id="UP000199306">
    <property type="component" value="Unassembled WGS sequence"/>
</dbReference>
<dbReference type="STRING" id="1079859.SAMN04515674_103367"/>
<dbReference type="GO" id="GO:0006355">
    <property type="term" value="P:regulation of DNA-templated transcription"/>
    <property type="evidence" value="ECO:0007669"/>
    <property type="project" value="InterPro"/>
</dbReference>
<evidence type="ECO:0000313" key="4">
    <source>
        <dbReference type="EMBL" id="SFP49786.1"/>
    </source>
</evidence>
<keyword evidence="2" id="KW-0812">Transmembrane</keyword>
<dbReference type="Gene3D" id="3.40.10.10">
    <property type="entry name" value="DNA Methylphosphotriester Repair Domain"/>
    <property type="match status" value="1"/>
</dbReference>
<feature type="domain" description="Ada DNA repair metal-binding" evidence="3">
    <location>
        <begin position="25"/>
        <end position="68"/>
    </location>
</feature>
<dbReference type="GO" id="GO:0006281">
    <property type="term" value="P:DNA repair"/>
    <property type="evidence" value="ECO:0007669"/>
    <property type="project" value="InterPro"/>
</dbReference>
<evidence type="ECO:0000256" key="2">
    <source>
        <dbReference type="SAM" id="Phobius"/>
    </source>
</evidence>
<dbReference type="GO" id="GO:0008270">
    <property type="term" value="F:zinc ion binding"/>
    <property type="evidence" value="ECO:0007669"/>
    <property type="project" value="InterPro"/>
</dbReference>
<reference evidence="4 5" key="1">
    <citation type="submission" date="2016-10" db="EMBL/GenBank/DDBJ databases">
        <authorList>
            <person name="de Groot N.N."/>
        </authorList>
    </citation>
    <scope>NUCLEOTIDE SEQUENCE [LARGE SCALE GENOMIC DNA]</scope>
    <source>
        <strain evidence="5">E92,LMG 26720,CCM 7988</strain>
    </source>
</reference>
<organism evidence="4 5">
    <name type="scientific">Pseudarcicella hirudinis</name>
    <dbReference type="NCBI Taxonomy" id="1079859"/>
    <lineage>
        <taxon>Bacteria</taxon>
        <taxon>Pseudomonadati</taxon>
        <taxon>Bacteroidota</taxon>
        <taxon>Cytophagia</taxon>
        <taxon>Cytophagales</taxon>
        <taxon>Flectobacillaceae</taxon>
        <taxon>Pseudarcicella</taxon>
    </lineage>
</organism>